<keyword evidence="2" id="KW-1185">Reference proteome</keyword>
<organism evidence="1 2">
    <name type="scientific">Hypsizygus marmoreus</name>
    <name type="common">White beech mushroom</name>
    <name type="synonym">Agaricus marmoreus</name>
    <dbReference type="NCBI Taxonomy" id="39966"/>
    <lineage>
        <taxon>Eukaryota</taxon>
        <taxon>Fungi</taxon>
        <taxon>Dikarya</taxon>
        <taxon>Basidiomycota</taxon>
        <taxon>Agaricomycotina</taxon>
        <taxon>Agaricomycetes</taxon>
        <taxon>Agaricomycetidae</taxon>
        <taxon>Agaricales</taxon>
        <taxon>Tricholomatineae</taxon>
        <taxon>Lyophyllaceae</taxon>
        <taxon>Hypsizygus</taxon>
    </lineage>
</organism>
<gene>
    <name evidence="1" type="ORF">Hypma_010724</name>
</gene>
<proteinExistence type="predicted"/>
<evidence type="ECO:0000313" key="2">
    <source>
        <dbReference type="Proteomes" id="UP000076154"/>
    </source>
</evidence>
<protein>
    <submittedName>
        <fullName evidence="1">Uncharacterized protein</fullName>
    </submittedName>
</protein>
<sequence>MLSLGFPSNFHETWEFVTFLIFKIPVFTSRPWERLERASSTSRLADKSAVRLLKILQVQISSHLPSCHVLAPFPFPFSCPPSALFFETFFYLEKDSLSRLPHNSLQQTLTSSARIKLSDRFRSLPIFLNISLSQAPLCTSPLLMYSTLPRPTILAL</sequence>
<dbReference type="Proteomes" id="UP000076154">
    <property type="component" value="Unassembled WGS sequence"/>
</dbReference>
<evidence type="ECO:0000313" key="1">
    <source>
        <dbReference type="EMBL" id="RDB22208.1"/>
    </source>
</evidence>
<accession>A0A369JK34</accession>
<dbReference type="EMBL" id="LUEZ02000052">
    <property type="protein sequence ID" value="RDB22208.1"/>
    <property type="molecule type" value="Genomic_DNA"/>
</dbReference>
<comment type="caution">
    <text evidence="1">The sequence shown here is derived from an EMBL/GenBank/DDBJ whole genome shotgun (WGS) entry which is preliminary data.</text>
</comment>
<name>A0A369JK34_HYPMA</name>
<reference evidence="1" key="1">
    <citation type="submission" date="2018-04" db="EMBL/GenBank/DDBJ databases">
        <title>Whole genome sequencing of Hypsizygus marmoreus.</title>
        <authorList>
            <person name="Choi I.-G."/>
            <person name="Min B."/>
            <person name="Kim J.-G."/>
            <person name="Kim S."/>
            <person name="Oh Y.-L."/>
            <person name="Kong W.-S."/>
            <person name="Park H."/>
            <person name="Jeong J."/>
            <person name="Song E.-S."/>
        </authorList>
    </citation>
    <scope>NUCLEOTIDE SEQUENCE [LARGE SCALE GENOMIC DNA]</scope>
    <source>
        <strain evidence="1">51987-8</strain>
    </source>
</reference>
<dbReference type="InParanoid" id="A0A369JK34"/>
<dbReference type="AlphaFoldDB" id="A0A369JK34"/>